<name>G9ZD19_9GAMM</name>
<comment type="caution">
    <text evidence="2">The sequence shown here is derived from an EMBL/GenBank/DDBJ whole genome shotgun (WGS) entry which is preliminary data.</text>
</comment>
<protein>
    <submittedName>
        <fullName evidence="2">Uncharacterized protein</fullName>
    </submittedName>
</protein>
<proteinExistence type="predicted"/>
<keyword evidence="1" id="KW-0472">Membrane</keyword>
<keyword evidence="1" id="KW-1133">Transmembrane helix</keyword>
<evidence type="ECO:0000313" key="3">
    <source>
        <dbReference type="Proteomes" id="UP000004750"/>
    </source>
</evidence>
<evidence type="ECO:0000256" key="1">
    <source>
        <dbReference type="SAM" id="Phobius"/>
    </source>
</evidence>
<accession>G9ZD19</accession>
<feature type="transmembrane region" description="Helical" evidence="1">
    <location>
        <begin position="31"/>
        <end position="53"/>
    </location>
</feature>
<dbReference type="AlphaFoldDB" id="G9ZD19"/>
<dbReference type="PATRIC" id="fig|797473.3.peg.527"/>
<dbReference type="STRING" id="797473.HMPREF9080_00652"/>
<keyword evidence="1" id="KW-0812">Transmembrane</keyword>
<dbReference type="EMBL" id="AGCM01000033">
    <property type="protein sequence ID" value="EHM55563.1"/>
    <property type="molecule type" value="Genomic_DNA"/>
</dbReference>
<gene>
    <name evidence="2" type="ORF">HMPREF9080_00652</name>
</gene>
<feature type="transmembrane region" description="Helical" evidence="1">
    <location>
        <begin position="439"/>
        <end position="463"/>
    </location>
</feature>
<sequence>MVFWMRREPHGCLDWRVFWFWDYRFVDAFPVFLWMVAGGTMAAAVVACAWWSLHDSRALLLRDQPLLQLTAQQEAAIRALEGEIVLEAFVRNNPQMRRGFSDLVAPFRVLQPDLRLEFVNPDTDPLRVQAREVTREGQLFLSDGIHGERIDVASPQGIARALLNLGETSDVQVLHLQGHGERAYRQDSSGNWRAAYERVRNAKTTVTDQDQARTVEIPRSVNVLVIADPEEIPQAHGSALQTYLARGGSLLFTTDTRHPYLPPWLATLSGLRLVEGNVVDAGAKGYGLDDPQLLLVEELGEDVVSDGIKQAPLLPTAVALADNPDSPPTSDWTRHVLLWSGKQSWAEKNVDAGVIMPDEGEAKGPLPLGWALERDFQGRKQRIIILGDSDLFQDNYLNVGGNSTLVQNLFASLMPARTHANIAPPELKDQYLTLTEGEMLWLAIVLIVILPLLPLIIGPYLAWQRKRRYG</sequence>
<dbReference type="Proteomes" id="UP000004750">
    <property type="component" value="Unassembled WGS sequence"/>
</dbReference>
<reference evidence="2 3" key="1">
    <citation type="submission" date="2011-08" db="EMBL/GenBank/DDBJ databases">
        <authorList>
            <person name="Weinstock G."/>
            <person name="Sodergren E."/>
            <person name="Clifton S."/>
            <person name="Fulton L."/>
            <person name="Fulton B."/>
            <person name="Courtney L."/>
            <person name="Fronick C."/>
            <person name="Harrison M."/>
            <person name="Strong C."/>
            <person name="Farmer C."/>
            <person name="Delahaunty K."/>
            <person name="Markovic C."/>
            <person name="Hall O."/>
            <person name="Minx P."/>
            <person name="Tomlinson C."/>
            <person name="Mitreva M."/>
            <person name="Hou S."/>
            <person name="Chen J."/>
            <person name="Wollam A."/>
            <person name="Pepin K.H."/>
            <person name="Johnson M."/>
            <person name="Bhonagiri V."/>
            <person name="Zhang X."/>
            <person name="Suruliraj S."/>
            <person name="Warren W."/>
            <person name="Chinwalla A."/>
            <person name="Mardis E.R."/>
            <person name="Wilson R.K."/>
        </authorList>
    </citation>
    <scope>NUCLEOTIDE SEQUENCE [LARGE SCALE GENOMIC DNA]</scope>
    <source>
        <strain evidence="2 3">F0432</strain>
    </source>
</reference>
<dbReference type="HOGENOM" id="CLU_580999_0_0_6"/>
<evidence type="ECO:0000313" key="2">
    <source>
        <dbReference type="EMBL" id="EHM55563.1"/>
    </source>
</evidence>
<organism evidence="2 3">
    <name type="scientific">Cardiobacterium valvarum F0432</name>
    <dbReference type="NCBI Taxonomy" id="797473"/>
    <lineage>
        <taxon>Bacteria</taxon>
        <taxon>Pseudomonadati</taxon>
        <taxon>Pseudomonadota</taxon>
        <taxon>Gammaproteobacteria</taxon>
        <taxon>Cardiobacteriales</taxon>
        <taxon>Cardiobacteriaceae</taxon>
        <taxon>Cardiobacterium</taxon>
    </lineage>
</organism>